<keyword evidence="4" id="KW-1185">Reference proteome</keyword>
<dbReference type="KEGG" id="nou:Natoc_1292"/>
<proteinExistence type="predicted"/>
<dbReference type="AlphaFoldDB" id="L0JYB7"/>
<keyword evidence="1" id="KW-0862">Zinc</keyword>
<evidence type="ECO:0000313" key="3">
    <source>
        <dbReference type="EMBL" id="AGB37114.1"/>
    </source>
</evidence>
<feature type="domain" description="SWIM-type" evidence="2">
    <location>
        <begin position="419"/>
        <end position="455"/>
    </location>
</feature>
<reference evidence="3 4" key="1">
    <citation type="submission" date="2012-11" db="EMBL/GenBank/DDBJ databases">
        <title>FINISHED of Natronococcus occultus SP4, DSM 3396.</title>
        <authorList>
            <consortium name="DOE Joint Genome Institute"/>
            <person name="Eisen J."/>
            <person name="Huntemann M."/>
            <person name="Wei C.-L."/>
            <person name="Han J."/>
            <person name="Detter J.C."/>
            <person name="Han C."/>
            <person name="Tapia R."/>
            <person name="Chen A."/>
            <person name="Kyrpides N."/>
            <person name="Mavromatis K."/>
            <person name="Markowitz V."/>
            <person name="Szeto E."/>
            <person name="Ivanova N."/>
            <person name="Mikhailova N."/>
            <person name="Ovchinnikova G."/>
            <person name="Pagani I."/>
            <person name="Pati A."/>
            <person name="Goodwin L."/>
            <person name="Nordberg H.P."/>
            <person name="Cantor M.N."/>
            <person name="Hua S.X."/>
            <person name="Woyke T."/>
            <person name="Eisen J."/>
            <person name="Klenk H.-P."/>
            <person name="Klenk H.-P."/>
        </authorList>
    </citation>
    <scope>NUCLEOTIDE SEQUENCE [LARGE SCALE GENOMIC DNA]</scope>
    <source>
        <strain evidence="3 4">SP4</strain>
    </source>
</reference>
<dbReference type="HOGENOM" id="CLU_541454_0_0_2"/>
<gene>
    <name evidence="3" type="ORF">Natoc_1292</name>
</gene>
<evidence type="ECO:0000256" key="1">
    <source>
        <dbReference type="PROSITE-ProRule" id="PRU00325"/>
    </source>
</evidence>
<dbReference type="InterPro" id="IPR007527">
    <property type="entry name" value="Znf_SWIM"/>
</dbReference>
<dbReference type="PROSITE" id="PS50966">
    <property type="entry name" value="ZF_SWIM"/>
    <property type="match status" value="1"/>
</dbReference>
<evidence type="ECO:0000313" key="4">
    <source>
        <dbReference type="Proteomes" id="UP000010878"/>
    </source>
</evidence>
<dbReference type="Pfam" id="PF04434">
    <property type="entry name" value="SWIM"/>
    <property type="match status" value="1"/>
</dbReference>
<keyword evidence="1" id="KW-0863">Zinc-finger</keyword>
<dbReference type="eggNOG" id="arCOG03429">
    <property type="taxonomic scope" value="Archaea"/>
</dbReference>
<organism evidence="3 4">
    <name type="scientific">Natronococcus occultus SP4</name>
    <dbReference type="NCBI Taxonomy" id="694430"/>
    <lineage>
        <taxon>Archaea</taxon>
        <taxon>Methanobacteriati</taxon>
        <taxon>Methanobacteriota</taxon>
        <taxon>Stenosarchaea group</taxon>
        <taxon>Halobacteria</taxon>
        <taxon>Halobacteriales</taxon>
        <taxon>Natrialbaceae</taxon>
        <taxon>Natronococcus</taxon>
    </lineage>
</organism>
<evidence type="ECO:0000259" key="2">
    <source>
        <dbReference type="PROSITE" id="PS50966"/>
    </source>
</evidence>
<sequence>MSTIRLVKARRYTWKTLWELVSFFRPTVPTFGRTESGKWHIVGPDGCRYGRAFADETENVPDESVTATDIVAYDPPDSPGNSQSCPISLSRGEGSLLQGEKETQRLVLPSTVRESDSELCRSCRLQLQRHQKRRSRVIPQLKQVTPIRDGDWNTLEQDTRRPCDWCRAHEFTTWHTDELNCTVCPACGRLFETPFGEPIAENQPEANRLPNTPTEPVTPIVFGTALSDYDPTELVGSNRPLIKYRDKHKYAELVLELERTGHGFSAEGITALDEIRSNYANRVADDNTHQTGVTLEVGVTPRTITIKGIFPEDSSSMIGSCWEIVSDPDKWFPIGWPKQGWIHRRSADPEIPGDEPVVDAFPRLQTQTPATSVDLETLRQVTEPGRYERGSRYYEQGSVTGIESVDDSLQATVEGSRPYEVQVTLSEGSYVSGQCSCPDDTVPCKHIVAAVLASGDIKAVGDGQSIEALLEAAPTKELRTVLTELADEDIRVRKRIYEKLGED</sequence>
<keyword evidence="1" id="KW-0479">Metal-binding</keyword>
<dbReference type="GO" id="GO:0008270">
    <property type="term" value="F:zinc ion binding"/>
    <property type="evidence" value="ECO:0007669"/>
    <property type="project" value="UniProtKB-KW"/>
</dbReference>
<name>L0JYB7_9EURY</name>
<dbReference type="EMBL" id="CP003929">
    <property type="protein sequence ID" value="AGB37114.1"/>
    <property type="molecule type" value="Genomic_DNA"/>
</dbReference>
<dbReference type="Proteomes" id="UP000010878">
    <property type="component" value="Chromosome"/>
</dbReference>
<accession>L0JYB7</accession>
<protein>
    <recommendedName>
        <fullName evidence="2">SWIM-type domain-containing protein</fullName>
    </recommendedName>
</protein>